<dbReference type="AlphaFoldDB" id="E1R377"/>
<dbReference type="OrthoDB" id="368293at2"/>
<keyword evidence="3 7" id="KW-0227">DNA damage</keyword>
<dbReference type="InterPro" id="IPR003717">
    <property type="entry name" value="RecO"/>
</dbReference>
<feature type="domain" description="DNA replication/recombination mediator RecO N-terminal" evidence="8">
    <location>
        <begin position="11"/>
        <end position="87"/>
    </location>
</feature>
<dbReference type="GO" id="GO:0006302">
    <property type="term" value="P:double-strand break repair"/>
    <property type="evidence" value="ECO:0007669"/>
    <property type="project" value="TreeGrafter"/>
</dbReference>
<keyword evidence="10" id="KW-1185">Reference proteome</keyword>
<dbReference type="PANTHER" id="PTHR33991:SF1">
    <property type="entry name" value="DNA REPAIR PROTEIN RECO"/>
    <property type="match status" value="1"/>
</dbReference>
<evidence type="ECO:0000256" key="1">
    <source>
        <dbReference type="ARBA" id="ARBA00007452"/>
    </source>
</evidence>
<dbReference type="PANTHER" id="PTHR33991">
    <property type="entry name" value="DNA REPAIR PROTEIN RECO"/>
    <property type="match status" value="1"/>
</dbReference>
<keyword evidence="4 7" id="KW-0233">DNA recombination</keyword>
<dbReference type="HAMAP" id="MF_00201">
    <property type="entry name" value="RecO"/>
    <property type="match status" value="1"/>
</dbReference>
<dbReference type="NCBIfam" id="TIGR00613">
    <property type="entry name" value="reco"/>
    <property type="match status" value="1"/>
</dbReference>
<dbReference type="SUPFAM" id="SSF50249">
    <property type="entry name" value="Nucleic acid-binding proteins"/>
    <property type="match status" value="1"/>
</dbReference>
<dbReference type="KEGG" id="ssm:Spirs_2143"/>
<evidence type="ECO:0000256" key="5">
    <source>
        <dbReference type="ARBA" id="ARBA00023204"/>
    </source>
</evidence>
<sequence length="257" mass="28607">MKLSIPYDKSMSRTFQTDAIVLRTFRVGDIHKGVTFLSSDSGLVDAVAYGAYKGKGKLGGSTDPFTWGHFYCYRDPVRGRTKINDIESYSIFEAIRGDLSRFYIACYWAELILASFGAGGESSLLFPLLLEALTRLDTMQSEDRWHVFIQFGWRFLGLLGVRSEVEECASCGHVATEGEGVFLDTLARGFLCGHCKGASDLPLGPGGVRYLRFTEALPFEKAVKVHTDLQTERQLTKILRRVLGEALDQPLKTAELL</sequence>
<dbReference type="Gene3D" id="1.20.1440.120">
    <property type="entry name" value="Recombination protein O, C-terminal domain"/>
    <property type="match status" value="1"/>
</dbReference>
<dbReference type="Proteomes" id="UP000002318">
    <property type="component" value="Chromosome"/>
</dbReference>
<dbReference type="InterPro" id="IPR037278">
    <property type="entry name" value="ARFGAP/RecO"/>
</dbReference>
<dbReference type="InterPro" id="IPR042242">
    <property type="entry name" value="RecO_C"/>
</dbReference>
<comment type="function">
    <text evidence="7">Involved in DNA repair and RecF pathway recombination.</text>
</comment>
<dbReference type="EMBL" id="CP002116">
    <property type="protein sequence ID" value="ADK81263.1"/>
    <property type="molecule type" value="Genomic_DNA"/>
</dbReference>
<comment type="similarity">
    <text evidence="1 7">Belongs to the RecO family.</text>
</comment>
<dbReference type="Gene3D" id="2.40.50.140">
    <property type="entry name" value="Nucleic acid-binding proteins"/>
    <property type="match status" value="1"/>
</dbReference>
<evidence type="ECO:0000256" key="7">
    <source>
        <dbReference type="HAMAP-Rule" id="MF_00201"/>
    </source>
</evidence>
<dbReference type="GO" id="GO:0043590">
    <property type="term" value="C:bacterial nucleoid"/>
    <property type="evidence" value="ECO:0007669"/>
    <property type="project" value="TreeGrafter"/>
</dbReference>
<proteinExistence type="inferred from homology"/>
<dbReference type="Pfam" id="PF02565">
    <property type="entry name" value="RecO_C"/>
    <property type="match status" value="1"/>
</dbReference>
<evidence type="ECO:0000256" key="4">
    <source>
        <dbReference type="ARBA" id="ARBA00023172"/>
    </source>
</evidence>
<dbReference type="GO" id="GO:0006310">
    <property type="term" value="P:DNA recombination"/>
    <property type="evidence" value="ECO:0007669"/>
    <property type="project" value="UniProtKB-UniRule"/>
</dbReference>
<gene>
    <name evidence="7" type="primary">recO</name>
    <name evidence="9" type="ordered locus">Spirs_2143</name>
</gene>
<organism evidence="9 10">
    <name type="scientific">Sediminispirochaeta smaragdinae (strain DSM 11293 / JCM 15392 / SEBR 4228)</name>
    <name type="common">Spirochaeta smaragdinae</name>
    <dbReference type="NCBI Taxonomy" id="573413"/>
    <lineage>
        <taxon>Bacteria</taxon>
        <taxon>Pseudomonadati</taxon>
        <taxon>Spirochaetota</taxon>
        <taxon>Spirochaetia</taxon>
        <taxon>Spirochaetales</taxon>
        <taxon>Spirochaetaceae</taxon>
        <taxon>Sediminispirochaeta</taxon>
    </lineage>
</organism>
<dbReference type="Pfam" id="PF11967">
    <property type="entry name" value="RecO_N"/>
    <property type="match status" value="1"/>
</dbReference>
<protein>
    <recommendedName>
        <fullName evidence="2 7">DNA repair protein RecO</fullName>
    </recommendedName>
    <alternativeName>
        <fullName evidence="6 7">Recombination protein O</fullName>
    </alternativeName>
</protein>
<dbReference type="SUPFAM" id="SSF57863">
    <property type="entry name" value="ArfGap/RecO-like zinc finger"/>
    <property type="match status" value="1"/>
</dbReference>
<dbReference type="HOGENOM" id="CLU_090345_0_0_12"/>
<evidence type="ECO:0000256" key="6">
    <source>
        <dbReference type="ARBA" id="ARBA00033409"/>
    </source>
</evidence>
<evidence type="ECO:0000313" key="9">
    <source>
        <dbReference type="EMBL" id="ADK81263.1"/>
    </source>
</evidence>
<keyword evidence="5 7" id="KW-0234">DNA repair</keyword>
<evidence type="ECO:0000259" key="8">
    <source>
        <dbReference type="Pfam" id="PF11967"/>
    </source>
</evidence>
<dbReference type="STRING" id="573413.Spirs_2143"/>
<dbReference type="InterPro" id="IPR022572">
    <property type="entry name" value="DNA_rep/recomb_RecO_N"/>
</dbReference>
<dbReference type="eggNOG" id="COG1381">
    <property type="taxonomic scope" value="Bacteria"/>
</dbReference>
<name>E1R377_SEDSS</name>
<evidence type="ECO:0000256" key="2">
    <source>
        <dbReference type="ARBA" id="ARBA00021310"/>
    </source>
</evidence>
<evidence type="ECO:0000256" key="3">
    <source>
        <dbReference type="ARBA" id="ARBA00022763"/>
    </source>
</evidence>
<evidence type="ECO:0000313" key="10">
    <source>
        <dbReference type="Proteomes" id="UP000002318"/>
    </source>
</evidence>
<accession>E1R377</accession>
<dbReference type="InterPro" id="IPR012340">
    <property type="entry name" value="NA-bd_OB-fold"/>
</dbReference>
<reference evidence="9 10" key="1">
    <citation type="journal article" date="2010" name="Stand. Genomic Sci.">
        <title>Complete genome sequence of Spirochaeta smaragdinae type strain (SEBR 4228).</title>
        <authorList>
            <person name="Mavromatis K."/>
            <person name="Yasawong M."/>
            <person name="Chertkov O."/>
            <person name="Lapidus A."/>
            <person name="Lucas S."/>
            <person name="Nolan M."/>
            <person name="Del Rio T.G."/>
            <person name="Tice H."/>
            <person name="Cheng J.F."/>
            <person name="Pitluck S."/>
            <person name="Liolios K."/>
            <person name="Ivanova N."/>
            <person name="Tapia R."/>
            <person name="Han C."/>
            <person name="Bruce D."/>
            <person name="Goodwin L."/>
            <person name="Pati A."/>
            <person name="Chen A."/>
            <person name="Palaniappan K."/>
            <person name="Land M."/>
            <person name="Hauser L."/>
            <person name="Chang Y.J."/>
            <person name="Jeffries C.D."/>
            <person name="Detter J.C."/>
            <person name="Rohde M."/>
            <person name="Brambilla E."/>
            <person name="Spring S."/>
            <person name="Goker M."/>
            <person name="Sikorski J."/>
            <person name="Woyke T."/>
            <person name="Bristow J."/>
            <person name="Eisen J.A."/>
            <person name="Markowitz V."/>
            <person name="Hugenholtz P."/>
            <person name="Klenk H.P."/>
            <person name="Kyrpides N.C."/>
        </authorList>
    </citation>
    <scope>NUCLEOTIDE SEQUENCE [LARGE SCALE GENOMIC DNA]</scope>
    <source>
        <strain evidence="10">DSM 11293 / JCM 15392 / SEBR 4228</strain>
    </source>
</reference>